<sequence length="650" mass="71294">MSSQNILQVLNQSTNGVSRGSGLMNSPSPNRSMVMNHNNNYSPSLNDPIGGQNNNYQIMLQQQQQLTNYNLSMLQNNIQGNNSMTAYNNGNMSLSPNYHVTNHSTSPPTTLSPNSSNTTTSSSNSTTSTNHTNLMFINETTADVLQRGAFPNYDLSAPSTPKKNSSPPNSNVLWTPPPSSNALSNSPNIKSPPSLKNMKQHSASTLHTATSLRMKKHSGLGNFKNNYFELEMKKTPKSQNAPLMDHSGNGNGSSNTAATTSSTTTSSPARRGIEKSSSFSKKNPLLNLDRHSLAAALSQSNLLHPNQQLQEVGNKKFSLSYNELPEDSNITNSLSSLYGQPQALIGQALHQHVLNPNGLFLNGTSSSSMNGQNSMMDHVNHNYSQPSSGMMNQQPQTEPTTRKKLLTSSASTPNLFHSNSSTQQKHQEMSHPANNLSYFAQQQGVFQQMSSTYPVNANTTLSIPQSGHMNGNHTNQVHASHPKDSSDFDDMLDSLLNEEPNFEETAAANSTSYNRVNLNHPTNFGDVCNNSQNCQNVCPSSPLSIFGDKDDNQQDTSLILDMDNFFLSGNDETENDPSRLNGTFHLDENTQKPSSITQQDQHLPLRPLNPQDVMKEWENICSQNSHHPFPLGSNSPTHLNNLEFDLLDQF</sequence>
<feature type="compositionally biased region" description="Polar residues" evidence="1">
    <location>
        <begin position="406"/>
        <end position="424"/>
    </location>
</feature>
<evidence type="ECO:0000313" key="2">
    <source>
        <dbReference type="EMBL" id="KAG2378680.1"/>
    </source>
</evidence>
<keyword evidence="3" id="KW-1185">Reference proteome</keyword>
<evidence type="ECO:0000256" key="1">
    <source>
        <dbReference type="SAM" id="MobiDB-lite"/>
    </source>
</evidence>
<feature type="compositionally biased region" description="Low complexity" evidence="1">
    <location>
        <begin position="252"/>
        <end position="267"/>
    </location>
</feature>
<feature type="compositionally biased region" description="Low complexity" evidence="1">
    <location>
        <begin position="101"/>
        <end position="131"/>
    </location>
</feature>
<dbReference type="GeneID" id="68100282"/>
<feature type="compositionally biased region" description="Low complexity" evidence="1">
    <location>
        <begin position="158"/>
        <end position="171"/>
    </location>
</feature>
<gene>
    <name evidence="2" type="ORF">C9374_007828</name>
</gene>
<feature type="region of interest" description="Disordered" evidence="1">
    <location>
        <begin position="85"/>
        <end position="131"/>
    </location>
</feature>
<protein>
    <submittedName>
        <fullName evidence="2">Uncharacterized protein</fullName>
    </submittedName>
</protein>
<dbReference type="Proteomes" id="UP000816034">
    <property type="component" value="Unassembled WGS sequence"/>
</dbReference>
<feature type="compositionally biased region" description="Polar residues" evidence="1">
    <location>
        <begin position="383"/>
        <end position="399"/>
    </location>
</feature>
<dbReference type="AlphaFoldDB" id="A0AA88GKY8"/>
<evidence type="ECO:0000313" key="3">
    <source>
        <dbReference type="Proteomes" id="UP000816034"/>
    </source>
</evidence>
<dbReference type="EMBL" id="PYSW02000031">
    <property type="protein sequence ID" value="KAG2378680.1"/>
    <property type="molecule type" value="Genomic_DNA"/>
</dbReference>
<organism evidence="2 3">
    <name type="scientific">Naegleria lovaniensis</name>
    <name type="common">Amoeba</name>
    <dbReference type="NCBI Taxonomy" id="51637"/>
    <lineage>
        <taxon>Eukaryota</taxon>
        <taxon>Discoba</taxon>
        <taxon>Heterolobosea</taxon>
        <taxon>Tetramitia</taxon>
        <taxon>Eutetramitia</taxon>
        <taxon>Vahlkampfiidae</taxon>
        <taxon>Naegleria</taxon>
    </lineage>
</organism>
<feature type="region of interest" description="Disordered" evidence="1">
    <location>
        <begin position="238"/>
        <end position="283"/>
    </location>
</feature>
<feature type="compositionally biased region" description="Polar residues" evidence="1">
    <location>
        <begin position="200"/>
        <end position="211"/>
    </location>
</feature>
<proteinExistence type="predicted"/>
<feature type="region of interest" description="Disordered" evidence="1">
    <location>
        <begin position="383"/>
        <end position="431"/>
    </location>
</feature>
<feature type="region of interest" description="Disordered" evidence="1">
    <location>
        <begin position="153"/>
        <end position="215"/>
    </location>
</feature>
<feature type="compositionally biased region" description="Polar residues" evidence="1">
    <location>
        <begin position="85"/>
        <end position="100"/>
    </location>
</feature>
<feature type="compositionally biased region" description="Polar residues" evidence="1">
    <location>
        <begin position="591"/>
        <end position="601"/>
    </location>
</feature>
<feature type="region of interest" description="Disordered" evidence="1">
    <location>
        <begin position="570"/>
        <end position="607"/>
    </location>
</feature>
<comment type="caution">
    <text evidence="2">The sequence shown here is derived from an EMBL/GenBank/DDBJ whole genome shotgun (WGS) entry which is preliminary data.</text>
</comment>
<reference evidence="2 3" key="1">
    <citation type="journal article" date="2018" name="BMC Genomics">
        <title>The genome of Naegleria lovaniensis, the basis for a comparative approach to unravel pathogenicity factors of the human pathogenic amoeba N. fowleri.</title>
        <authorList>
            <person name="Liechti N."/>
            <person name="Schurch N."/>
            <person name="Bruggmann R."/>
            <person name="Wittwer M."/>
        </authorList>
    </citation>
    <scope>NUCLEOTIDE SEQUENCE [LARGE SCALE GENOMIC DNA]</scope>
    <source>
        <strain evidence="2 3">ATCC 30569</strain>
    </source>
</reference>
<name>A0AA88GKY8_NAELO</name>
<accession>A0AA88GKY8</accession>
<dbReference type="RefSeq" id="XP_044545942.1">
    <property type="nucleotide sequence ID" value="XM_044697836.1"/>
</dbReference>